<evidence type="ECO:0000256" key="2">
    <source>
        <dbReference type="ARBA" id="ARBA00022723"/>
    </source>
</evidence>
<dbReference type="PANTHER" id="PTHR42738">
    <property type="entry name" value="HYDROXYMETHYLGLUTARYL-COA LYASE"/>
    <property type="match status" value="1"/>
</dbReference>
<evidence type="ECO:0000256" key="3">
    <source>
        <dbReference type="ARBA" id="ARBA00023239"/>
    </source>
</evidence>
<accession>A0ABZ2CIS9</accession>
<keyword evidence="3 5" id="KW-0456">Lyase</keyword>
<dbReference type="RefSeq" id="WP_338451352.1">
    <property type="nucleotide sequence ID" value="NZ_CP137640.1"/>
</dbReference>
<dbReference type="InterPro" id="IPR043594">
    <property type="entry name" value="HMGL"/>
</dbReference>
<dbReference type="InterPro" id="IPR013785">
    <property type="entry name" value="Aldolase_TIM"/>
</dbReference>
<sequence length="322" mass="35183">MTLPQHVELYEVGPREGFQSETGTIPTEDKIAFINALSQTGLKNIEATSFVSPKWVPQMADAEMVLTRIERVPGVTYRAAYLNLKGLERALANNVTLDGSLVLSASDAFSKRNMNKSTSEMFATLPEWIEAYKKAGIPVKQMGFMASFGCNFEGYIYLDHLLDIMGKVISLAESYGERIQKVKLADTMGWANPEQIKRTVSAIQDKWPELNIHLHLHDTRGLGLSNVYAALQEGLWEFDTAVAGLGGCPFAAVKGAPGNISTEDVAFLCEQMGIDTGLNLEALVECAKMAERIVGRELPGHLSKGGVLSGIRPNSWMQVQGS</sequence>
<dbReference type="Proteomes" id="UP001357223">
    <property type="component" value="Chromosome"/>
</dbReference>
<keyword evidence="6" id="KW-1185">Reference proteome</keyword>
<dbReference type="Gene3D" id="3.20.20.70">
    <property type="entry name" value="Aldolase class I"/>
    <property type="match status" value="1"/>
</dbReference>
<dbReference type="CDD" id="cd07938">
    <property type="entry name" value="DRE_TIM_HMGL"/>
    <property type="match status" value="1"/>
</dbReference>
<protein>
    <submittedName>
        <fullName evidence="5">Hydroxymethylglutaryl-CoA lyase</fullName>
    </submittedName>
</protein>
<reference evidence="5 6" key="1">
    <citation type="submission" date="2023-10" db="EMBL/GenBank/DDBJ databases">
        <title>Niallia locisalis sp.nov. isolated from a salt pond sample.</title>
        <authorList>
            <person name="Li X.-J."/>
            <person name="Dong L."/>
        </authorList>
    </citation>
    <scope>NUCLEOTIDE SEQUENCE [LARGE SCALE GENOMIC DNA]</scope>
    <source>
        <strain evidence="5 6">DSM 29761</strain>
    </source>
</reference>
<dbReference type="InterPro" id="IPR000891">
    <property type="entry name" value="PYR_CT"/>
</dbReference>
<gene>
    <name evidence="5" type="ORF">R4Z09_05570</name>
</gene>
<dbReference type="NCBIfam" id="NF004283">
    <property type="entry name" value="PRK05692.1"/>
    <property type="match status" value="1"/>
</dbReference>
<dbReference type="Pfam" id="PF00682">
    <property type="entry name" value="HMGL-like"/>
    <property type="match status" value="1"/>
</dbReference>
<dbReference type="EMBL" id="CP137640">
    <property type="protein sequence ID" value="WVX82450.1"/>
    <property type="molecule type" value="Genomic_DNA"/>
</dbReference>
<dbReference type="SUPFAM" id="SSF51569">
    <property type="entry name" value="Aldolase"/>
    <property type="match status" value="1"/>
</dbReference>
<evidence type="ECO:0000259" key="4">
    <source>
        <dbReference type="PROSITE" id="PS50991"/>
    </source>
</evidence>
<comment type="similarity">
    <text evidence="1">Belongs to the HMG-CoA lyase family.</text>
</comment>
<organism evidence="5 6">
    <name type="scientific">Niallia oryzisoli</name>
    <dbReference type="NCBI Taxonomy" id="1737571"/>
    <lineage>
        <taxon>Bacteria</taxon>
        <taxon>Bacillati</taxon>
        <taxon>Bacillota</taxon>
        <taxon>Bacilli</taxon>
        <taxon>Bacillales</taxon>
        <taxon>Bacillaceae</taxon>
        <taxon>Niallia</taxon>
    </lineage>
</organism>
<evidence type="ECO:0000313" key="6">
    <source>
        <dbReference type="Proteomes" id="UP001357223"/>
    </source>
</evidence>
<dbReference type="GO" id="GO:0016829">
    <property type="term" value="F:lyase activity"/>
    <property type="evidence" value="ECO:0007669"/>
    <property type="project" value="UniProtKB-KW"/>
</dbReference>
<proteinExistence type="inferred from homology"/>
<dbReference type="PROSITE" id="PS50991">
    <property type="entry name" value="PYR_CT"/>
    <property type="match status" value="1"/>
</dbReference>
<evidence type="ECO:0000256" key="1">
    <source>
        <dbReference type="ARBA" id="ARBA00009405"/>
    </source>
</evidence>
<dbReference type="PANTHER" id="PTHR42738:SF7">
    <property type="entry name" value="HYDROXYMETHYLGLUTARYL-COA LYASE"/>
    <property type="match status" value="1"/>
</dbReference>
<evidence type="ECO:0000313" key="5">
    <source>
        <dbReference type="EMBL" id="WVX82450.1"/>
    </source>
</evidence>
<feature type="domain" description="Pyruvate carboxyltransferase" evidence="4">
    <location>
        <begin position="7"/>
        <end position="284"/>
    </location>
</feature>
<keyword evidence="2" id="KW-0479">Metal-binding</keyword>
<name>A0ABZ2CIS9_9BACI</name>